<dbReference type="STRING" id="123214.PERMA_1043"/>
<dbReference type="AlphaFoldDB" id="C0QQ83"/>
<proteinExistence type="predicted"/>
<dbReference type="SUPFAM" id="SSF75217">
    <property type="entry name" value="alpha/beta knot"/>
    <property type="match status" value="1"/>
</dbReference>
<accession>C0QQ83</accession>
<protein>
    <submittedName>
        <fullName evidence="2">tRNA (Guanine-N(1)-)-methyltransferase (M1G-methyltransferase) (TRNA [GM37] methyltransferase)</fullName>
    </submittedName>
</protein>
<sequence length="194" mass="22190">MENSHVFISVVHYPAVNKDKKWVVTSFTTLDFHDIARPARTYELGGYYIVQPLEAQQFVISQQIKYWLEGFGSRFNPRRAEAAKLVRLVSSITEAIEDIEKNTGKKPKLVATSAKKYPQTLSYSDLRKKMEKKEDVYLILMGTGWGMPEELVKSCDYILEPILGPGTYNHLSVRNATAIILDRLFSVNRELESL</sequence>
<dbReference type="OrthoDB" id="9794931at2"/>
<dbReference type="eggNOG" id="COG4752">
    <property type="taxonomic scope" value="Bacteria"/>
</dbReference>
<dbReference type="EMBL" id="CP001230">
    <property type="protein sequence ID" value="ACO03369.1"/>
    <property type="molecule type" value="Genomic_DNA"/>
</dbReference>
<keyword evidence="2" id="KW-0808">Transferase</keyword>
<dbReference type="Gene3D" id="3.40.1280.10">
    <property type="match status" value="1"/>
</dbReference>
<dbReference type="CDD" id="cd18085">
    <property type="entry name" value="TM1570-like"/>
    <property type="match status" value="1"/>
</dbReference>
<dbReference type="Pfam" id="PF09936">
    <property type="entry name" value="Methyltrn_RNA_4"/>
    <property type="match status" value="1"/>
</dbReference>
<keyword evidence="2" id="KW-0489">Methyltransferase</keyword>
<gene>
    <name evidence="2" type="ordered locus">PERMA_1043</name>
</gene>
<dbReference type="HOGENOM" id="CLU_1414575_0_0_0"/>
<evidence type="ECO:0000259" key="1">
    <source>
        <dbReference type="Pfam" id="PF09936"/>
    </source>
</evidence>
<dbReference type="PaxDb" id="123214-PERMA_1043"/>
<dbReference type="GO" id="GO:0008168">
    <property type="term" value="F:methyltransferase activity"/>
    <property type="evidence" value="ECO:0007669"/>
    <property type="project" value="UniProtKB-KW"/>
</dbReference>
<dbReference type="RefSeq" id="WP_012675608.1">
    <property type="nucleotide sequence ID" value="NC_012440.1"/>
</dbReference>
<dbReference type="GO" id="GO:0032259">
    <property type="term" value="P:methylation"/>
    <property type="evidence" value="ECO:0007669"/>
    <property type="project" value="UniProtKB-KW"/>
</dbReference>
<evidence type="ECO:0000313" key="3">
    <source>
        <dbReference type="Proteomes" id="UP000001366"/>
    </source>
</evidence>
<evidence type="ECO:0000313" key="2">
    <source>
        <dbReference type="EMBL" id="ACO03369.1"/>
    </source>
</evidence>
<reference evidence="2 3" key="1">
    <citation type="journal article" date="2009" name="J. Bacteriol.">
        <title>Complete and draft genome sequences of six members of the Aquificales.</title>
        <authorList>
            <person name="Reysenbach A.L."/>
            <person name="Hamamura N."/>
            <person name="Podar M."/>
            <person name="Griffiths E."/>
            <person name="Ferreira S."/>
            <person name="Hochstein R."/>
            <person name="Heidelberg J."/>
            <person name="Johnson J."/>
            <person name="Mead D."/>
            <person name="Pohorille A."/>
            <person name="Sarmiento M."/>
            <person name="Schweighofer K."/>
            <person name="Seshadri R."/>
            <person name="Voytek M.A."/>
        </authorList>
    </citation>
    <scope>NUCLEOTIDE SEQUENCE [LARGE SCALE GENOMIC DNA]</scope>
    <source>
        <strain evidence="3">DSM 14350 / EX-H1</strain>
    </source>
</reference>
<dbReference type="InterPro" id="IPR019230">
    <property type="entry name" value="RNA_MeTrfase_C_dom"/>
</dbReference>
<dbReference type="Proteomes" id="UP000001366">
    <property type="component" value="Chromosome"/>
</dbReference>
<dbReference type="InterPro" id="IPR029028">
    <property type="entry name" value="Alpha/beta_knot_MTases"/>
</dbReference>
<organism evidence="2 3">
    <name type="scientific">Persephonella marina (strain DSM 14350 / EX-H1)</name>
    <dbReference type="NCBI Taxonomy" id="123214"/>
    <lineage>
        <taxon>Bacteria</taxon>
        <taxon>Pseudomonadati</taxon>
        <taxon>Aquificota</taxon>
        <taxon>Aquificia</taxon>
        <taxon>Aquificales</taxon>
        <taxon>Hydrogenothermaceae</taxon>
        <taxon>Persephonella</taxon>
    </lineage>
</organism>
<name>C0QQ83_PERMH</name>
<dbReference type="InterPro" id="IPR029026">
    <property type="entry name" value="tRNA_m1G_MTases_N"/>
</dbReference>
<feature type="domain" description="tRNA (guanine-N(1)-)-methyltransferase C-terminal" evidence="1">
    <location>
        <begin position="6"/>
        <end position="185"/>
    </location>
</feature>
<dbReference type="KEGG" id="pmx:PERMA_1043"/>
<keyword evidence="3" id="KW-1185">Reference proteome</keyword>